<dbReference type="UniPathway" id="UPA01068">
    <property type="reaction ID" value="UER00304"/>
</dbReference>
<evidence type="ECO:0000259" key="9">
    <source>
        <dbReference type="Pfam" id="PF10590"/>
    </source>
</evidence>
<evidence type="ECO:0000313" key="11">
    <source>
        <dbReference type="Proteomes" id="UP000045706"/>
    </source>
</evidence>
<dbReference type="InterPro" id="IPR011576">
    <property type="entry name" value="Pyridox_Oxase_N"/>
</dbReference>
<evidence type="ECO:0000256" key="3">
    <source>
        <dbReference type="ARBA" id="ARBA00005037"/>
    </source>
</evidence>
<dbReference type="InterPro" id="IPR012349">
    <property type="entry name" value="Split_barrel_FMN-bd"/>
</dbReference>
<dbReference type="GO" id="GO:0004733">
    <property type="term" value="F:pyridoxamine phosphate oxidase activity"/>
    <property type="evidence" value="ECO:0007669"/>
    <property type="project" value="UniProtKB-EC"/>
</dbReference>
<gene>
    <name evidence="10" type="ORF">BN1723_000949</name>
</gene>
<evidence type="ECO:0000313" key="10">
    <source>
        <dbReference type="EMBL" id="CRK44263.1"/>
    </source>
</evidence>
<dbReference type="Gene3D" id="2.30.110.10">
    <property type="entry name" value="Electron Transport, Fmn-binding Protein, Chain A"/>
    <property type="match status" value="2"/>
</dbReference>
<comment type="cofactor">
    <cofactor evidence="1">
        <name>FMN</name>
        <dbReference type="ChEBI" id="CHEBI:58210"/>
    </cofactor>
</comment>
<feature type="domain" description="Pyridoxamine 5'-phosphate oxidase N-terminal" evidence="8">
    <location>
        <begin position="124"/>
        <end position="254"/>
    </location>
</feature>
<dbReference type="EMBL" id="CVQI01033939">
    <property type="protein sequence ID" value="CRK44263.1"/>
    <property type="molecule type" value="Genomic_DNA"/>
</dbReference>
<evidence type="ECO:0000256" key="4">
    <source>
        <dbReference type="ARBA" id="ARBA00012801"/>
    </source>
</evidence>
<name>A0A0G4NCZ1_VERLO</name>
<dbReference type="SUPFAM" id="SSF50475">
    <property type="entry name" value="FMN-binding split barrel"/>
    <property type="match status" value="2"/>
</dbReference>
<dbReference type="AlphaFoldDB" id="A0A0G4NCZ1"/>
<comment type="pathway">
    <text evidence="3">Cofactor metabolism; pyridoxal 5'-phosphate salvage; pyridoxal 5'-phosphate from pyridoxine 5'-phosphate: step 1/1.</text>
</comment>
<dbReference type="EC" id="1.4.3.5" evidence="4"/>
<evidence type="ECO:0000256" key="1">
    <source>
        <dbReference type="ARBA" id="ARBA00001917"/>
    </source>
</evidence>
<dbReference type="GO" id="GO:0010181">
    <property type="term" value="F:FMN binding"/>
    <property type="evidence" value="ECO:0007669"/>
    <property type="project" value="InterPro"/>
</dbReference>
<reference evidence="11" key="1">
    <citation type="submission" date="2015-05" db="EMBL/GenBank/DDBJ databases">
        <authorList>
            <person name="Fogelqvist Johan"/>
        </authorList>
    </citation>
    <scope>NUCLEOTIDE SEQUENCE [LARGE SCALE GENOMIC DNA]</scope>
</reference>
<evidence type="ECO:0000256" key="7">
    <source>
        <dbReference type="ARBA" id="ARBA00023002"/>
    </source>
</evidence>
<dbReference type="InterPro" id="IPR019576">
    <property type="entry name" value="Pyridoxamine_oxidase_dimer_C"/>
</dbReference>
<proteinExistence type="predicted"/>
<dbReference type="InterPro" id="IPR019740">
    <property type="entry name" value="Pyridox_Oxase_CS"/>
</dbReference>
<dbReference type="GO" id="GO:0008615">
    <property type="term" value="P:pyridoxine biosynthetic process"/>
    <property type="evidence" value="ECO:0007669"/>
    <property type="project" value="InterPro"/>
</dbReference>
<organism evidence="10 11">
    <name type="scientific">Verticillium longisporum</name>
    <name type="common">Verticillium dahliae var. longisporum</name>
    <dbReference type="NCBI Taxonomy" id="100787"/>
    <lineage>
        <taxon>Eukaryota</taxon>
        <taxon>Fungi</taxon>
        <taxon>Dikarya</taxon>
        <taxon>Ascomycota</taxon>
        <taxon>Pezizomycotina</taxon>
        <taxon>Sordariomycetes</taxon>
        <taxon>Hypocreomycetidae</taxon>
        <taxon>Glomerellales</taxon>
        <taxon>Plectosphaerellaceae</taxon>
        <taxon>Verticillium</taxon>
    </lineage>
</organism>
<protein>
    <recommendedName>
        <fullName evidence="4">pyridoxal 5'-phosphate synthase</fullName>
        <ecNumber evidence="4">1.4.3.5</ecNumber>
    </recommendedName>
</protein>
<dbReference type="Pfam" id="PF10590">
    <property type="entry name" value="PNP_phzG_C"/>
    <property type="match status" value="1"/>
</dbReference>
<dbReference type="PANTHER" id="PTHR10851">
    <property type="entry name" value="PYRIDOXINE-5-PHOSPHATE OXIDASE"/>
    <property type="match status" value="1"/>
</dbReference>
<dbReference type="PROSITE" id="PS01064">
    <property type="entry name" value="PYRIDOX_OXIDASE"/>
    <property type="match status" value="1"/>
</dbReference>
<keyword evidence="6" id="KW-0288">FMN</keyword>
<evidence type="ECO:0000256" key="2">
    <source>
        <dbReference type="ARBA" id="ARBA00004738"/>
    </source>
</evidence>
<dbReference type="Proteomes" id="UP000045706">
    <property type="component" value="Unassembled WGS sequence"/>
</dbReference>
<evidence type="ECO:0000256" key="6">
    <source>
        <dbReference type="ARBA" id="ARBA00022643"/>
    </source>
</evidence>
<dbReference type="NCBIfam" id="NF004231">
    <property type="entry name" value="PRK05679.1"/>
    <property type="match status" value="1"/>
</dbReference>
<dbReference type="InterPro" id="IPR000659">
    <property type="entry name" value="Pyridox_Oxase"/>
</dbReference>
<dbReference type="Pfam" id="PF01243">
    <property type="entry name" value="PNPOx_N"/>
    <property type="match status" value="1"/>
</dbReference>
<accession>A0A0G4NCZ1</accession>
<evidence type="ECO:0000259" key="8">
    <source>
        <dbReference type="Pfam" id="PF01243"/>
    </source>
</evidence>
<dbReference type="PANTHER" id="PTHR10851:SF0">
    <property type="entry name" value="PYRIDOXINE-5'-PHOSPHATE OXIDASE"/>
    <property type="match status" value="1"/>
</dbReference>
<keyword evidence="7" id="KW-0560">Oxidoreductase</keyword>
<comment type="pathway">
    <text evidence="2">Cofactor metabolism; pyridoxal 5'-phosphate salvage; pyridoxal 5'-phosphate from pyridoxamine 5'-phosphate: step 1/1.</text>
</comment>
<sequence>MTSRHQSPHHRHYLPRPPATAHFTACIPQFDIFTIVKLAPLSKRYTPASPTRFSMRLTQRLLFSKSLTMALHPPNDPSKLIFAPAGSEAHGQAAQFTSPALHRGDLDPTSPTAQFHAWFQAAQAAPAVAHPETCTLATAHLPSGRVSARTLYLKELDAAGAYVVYSNFATSRKAADLASNPRASLVFWWEALQRQVRVEGVAARVPREQSQTYYDTRVRGSRLGAWASRQSQVLEAQGDGDDGRAQLEGWVKEVEARLVFWWEALQRQVRVEGVAARVPREQSQTYYDTRVRGSRLGAWASRQSQVLEAQGDGDDGRAQLEGWVKEVEARFDGEDKIPVPEFWGGLRIVPDRVEFWQGRDSRLHDRFVYEKDGEAWTLNRLSP</sequence>
<feature type="domain" description="Pyridoxine 5'-phosphate oxidase dimerisation C-terminal" evidence="9">
    <location>
        <begin position="343"/>
        <end position="383"/>
    </location>
</feature>
<evidence type="ECO:0000256" key="5">
    <source>
        <dbReference type="ARBA" id="ARBA00022630"/>
    </source>
</evidence>
<keyword evidence="5" id="KW-0285">Flavoprotein</keyword>